<proteinExistence type="inferred from homology"/>
<dbReference type="Proteomes" id="UP000316621">
    <property type="component" value="Chromosome 7"/>
</dbReference>
<evidence type="ECO:0000313" key="7">
    <source>
        <dbReference type="Proteomes" id="UP000316621"/>
    </source>
</evidence>
<dbReference type="PANTHER" id="PTHR12585:SF73">
    <property type="entry name" value="SISTER CHROMATID COHESION 1 PROTEIN 2"/>
    <property type="match status" value="1"/>
</dbReference>
<name>A0A4Y7KDN0_PAPSO</name>
<accession>A0A4Y7KDN0</accession>
<evidence type="ECO:0000259" key="5">
    <source>
        <dbReference type="Pfam" id="PF04825"/>
    </source>
</evidence>
<dbReference type="Pfam" id="PF04825">
    <property type="entry name" value="Rad21_Rec8_N"/>
    <property type="match status" value="1"/>
</dbReference>
<dbReference type="InterPro" id="IPR006909">
    <property type="entry name" value="Rad21/Rec8_C_eu"/>
</dbReference>
<feature type="domain" description="Rad21/Rec8-like protein N-terminal" evidence="5">
    <location>
        <begin position="1"/>
        <end position="90"/>
    </location>
</feature>
<evidence type="ECO:0008006" key="8">
    <source>
        <dbReference type="Google" id="ProtNLM"/>
    </source>
</evidence>
<dbReference type="InterPro" id="IPR023093">
    <property type="entry name" value="ScpA-like_C"/>
</dbReference>
<dbReference type="AlphaFoldDB" id="A0A4Y7KDN0"/>
<gene>
    <name evidence="6" type="ORF">C5167_033173</name>
</gene>
<dbReference type="InterPro" id="IPR006910">
    <property type="entry name" value="Rad21_Rec8_N"/>
</dbReference>
<organism evidence="6 7">
    <name type="scientific">Papaver somniferum</name>
    <name type="common">Opium poppy</name>
    <dbReference type="NCBI Taxonomy" id="3469"/>
    <lineage>
        <taxon>Eukaryota</taxon>
        <taxon>Viridiplantae</taxon>
        <taxon>Streptophyta</taxon>
        <taxon>Embryophyta</taxon>
        <taxon>Tracheophyta</taxon>
        <taxon>Spermatophyta</taxon>
        <taxon>Magnoliopsida</taxon>
        <taxon>Ranunculales</taxon>
        <taxon>Papaveraceae</taxon>
        <taxon>Papaveroideae</taxon>
        <taxon>Papaver</taxon>
    </lineage>
</organism>
<comment type="subcellular location">
    <subcellularLocation>
        <location evidence="1">Nucleus</location>
    </subcellularLocation>
</comment>
<reference evidence="6 7" key="1">
    <citation type="journal article" date="2018" name="Science">
        <title>The opium poppy genome and morphinan production.</title>
        <authorList>
            <person name="Guo L."/>
            <person name="Winzer T."/>
            <person name="Yang X."/>
            <person name="Li Y."/>
            <person name="Ning Z."/>
            <person name="He Z."/>
            <person name="Teodor R."/>
            <person name="Lu Y."/>
            <person name="Bowser T.A."/>
            <person name="Graham I.A."/>
            <person name="Ye K."/>
        </authorList>
    </citation>
    <scope>NUCLEOTIDE SEQUENCE [LARGE SCALE GENOMIC DNA]</scope>
    <source>
        <strain evidence="7">cv. HN1</strain>
        <tissue evidence="6">Leaves</tissue>
    </source>
</reference>
<dbReference type="OMA" id="HYYMERF"/>
<evidence type="ECO:0000256" key="3">
    <source>
        <dbReference type="ARBA" id="ARBA00023242"/>
    </source>
</evidence>
<dbReference type="PANTHER" id="PTHR12585">
    <property type="entry name" value="SCC1 / RAD21 FAMILY MEMBER"/>
    <property type="match status" value="1"/>
</dbReference>
<dbReference type="EMBL" id="CM010721">
    <property type="protein sequence ID" value="RZC70025.1"/>
    <property type="molecule type" value="Genomic_DNA"/>
</dbReference>
<comment type="similarity">
    <text evidence="2">Belongs to the rad21 family.</text>
</comment>
<evidence type="ECO:0000259" key="4">
    <source>
        <dbReference type="Pfam" id="PF04824"/>
    </source>
</evidence>
<dbReference type="GO" id="GO:0003682">
    <property type="term" value="F:chromatin binding"/>
    <property type="evidence" value="ECO:0007669"/>
    <property type="project" value="TreeGrafter"/>
</dbReference>
<dbReference type="GO" id="GO:0007062">
    <property type="term" value="P:sister chromatid cohesion"/>
    <property type="evidence" value="ECO:0007669"/>
    <property type="project" value="InterPro"/>
</dbReference>
<evidence type="ECO:0000256" key="2">
    <source>
        <dbReference type="ARBA" id="ARBA00009870"/>
    </source>
</evidence>
<dbReference type="GO" id="GO:1990414">
    <property type="term" value="P:replication-born double-strand break repair via sister chromatid exchange"/>
    <property type="evidence" value="ECO:0007669"/>
    <property type="project" value="TreeGrafter"/>
</dbReference>
<dbReference type="InterPro" id="IPR039781">
    <property type="entry name" value="Rad21/Rec8-like"/>
</dbReference>
<dbReference type="InterPro" id="IPR036390">
    <property type="entry name" value="WH_DNA-bd_sf"/>
</dbReference>
<feature type="domain" description="Rad21/Rec8-like protein C-terminal eukaryotic" evidence="4">
    <location>
        <begin position="564"/>
        <end position="613"/>
    </location>
</feature>
<dbReference type="CDD" id="cd21793">
    <property type="entry name" value="Rad21_Rec8_M_AtSYN1-like"/>
    <property type="match status" value="1"/>
</dbReference>
<dbReference type="OrthoDB" id="10071381at2759"/>
<dbReference type="STRING" id="3469.A0A4Y7KDN0"/>
<dbReference type="Gramene" id="RZC70025">
    <property type="protein sequence ID" value="RZC70025"/>
    <property type="gene ID" value="C5167_033173"/>
</dbReference>
<sequence length="622" mass="70250">MFYSQCLLSRNGPLRAIWVAAYFHKKLKKEQIAQTDISSSVDEIVLNEYTVTYRVLGYLLLGVVRIYSKKVEYLFDDCQDCLVRINMYKKDKLPKESMCAPHSAITLPDTFALDAFNLEIVEDVTGRSDHVLEQDFSREKSKTNEQTLEEAWEIARNAYFLDKYQEEGTASFASSSHNAPIEDPPLSLAVDIGVRLSPARSGSHASIEKLQNLQFLQEDYADLEMFSEADEPLTPSKQNIEMNNHEERIISMEMTPPGNENLLSVQLPQEEGCPDLEMSVEIDEPRTPSRQVDEMSSKKERQVKNLEIRLPGLGEPHDISKNHPVASPIDKCADKLSNILGYQGDATPEVVGVQTPARKDQGRRTRKRKVVWDDTAVLPNEVIKQSIYDSSSLVFKRRKAPVTALGTWRANTVPKLCQDFTKPLILGCSWLEDLFYKKKYKVQQVEADKASNNSTEKVHETQSKYSEQHVDMEESYVDPPPLASVGLVKCTTSRVSGENGAEIFSGSEAEKKAATEIPDLGLNLTDEEIGQHEDHQKSGELSVTTRKLAKYLSESFQSKKGQNEKEVLSLEPMLKGRTKRESAKLFYEILVLKTLDMINVKQEAPYDDIVLMPATLQTEENL</sequence>
<evidence type="ECO:0000313" key="6">
    <source>
        <dbReference type="EMBL" id="RZC70025.1"/>
    </source>
</evidence>
<protein>
    <recommendedName>
        <fullName evidence="8">Rad21/Rec8-like protein N-terminal domain-containing protein</fullName>
    </recommendedName>
</protein>
<evidence type="ECO:0000256" key="1">
    <source>
        <dbReference type="ARBA" id="ARBA00004123"/>
    </source>
</evidence>
<dbReference type="GO" id="GO:0008278">
    <property type="term" value="C:cohesin complex"/>
    <property type="evidence" value="ECO:0007669"/>
    <property type="project" value="InterPro"/>
</dbReference>
<keyword evidence="7" id="KW-1185">Reference proteome</keyword>
<dbReference type="Pfam" id="PF04824">
    <property type="entry name" value="Rad21_Rec8"/>
    <property type="match status" value="1"/>
</dbReference>
<dbReference type="SUPFAM" id="SSF46785">
    <property type="entry name" value="Winged helix' DNA-binding domain"/>
    <property type="match status" value="1"/>
</dbReference>
<keyword evidence="3" id="KW-0539">Nucleus</keyword>
<dbReference type="Gene3D" id="1.10.10.580">
    <property type="entry name" value="Structural maintenance of chromosome 1. Chain E"/>
    <property type="match status" value="1"/>
</dbReference>
<dbReference type="GO" id="GO:0005634">
    <property type="term" value="C:nucleus"/>
    <property type="evidence" value="ECO:0007669"/>
    <property type="project" value="UniProtKB-SubCell"/>
</dbReference>